<dbReference type="AlphaFoldDB" id="X0VE92"/>
<sequence length="89" mass="10117">LYAIQVLCRPELSPKFTGDLKLLDIEDADAAEITVSSALLKYYKRNLTAYCNELKDFCTQRGAVYVLANSADSVESLVLNYLRRIRLLR</sequence>
<accession>X0VE92</accession>
<gene>
    <name evidence="1" type="ORF">S01H1_54336</name>
</gene>
<name>X0VE92_9ZZZZ</name>
<evidence type="ECO:0000313" key="1">
    <source>
        <dbReference type="EMBL" id="GAG16479.1"/>
    </source>
</evidence>
<feature type="non-terminal residue" evidence="1">
    <location>
        <position position="1"/>
    </location>
</feature>
<proteinExistence type="predicted"/>
<reference evidence="1" key="1">
    <citation type="journal article" date="2014" name="Front. Microbiol.">
        <title>High frequency of phylogenetically diverse reductive dehalogenase-homologous genes in deep subseafloor sedimentary metagenomes.</title>
        <authorList>
            <person name="Kawai M."/>
            <person name="Futagami T."/>
            <person name="Toyoda A."/>
            <person name="Takaki Y."/>
            <person name="Nishi S."/>
            <person name="Hori S."/>
            <person name="Arai W."/>
            <person name="Tsubouchi T."/>
            <person name="Morono Y."/>
            <person name="Uchiyama I."/>
            <person name="Ito T."/>
            <person name="Fujiyama A."/>
            <person name="Inagaki F."/>
            <person name="Takami H."/>
        </authorList>
    </citation>
    <scope>NUCLEOTIDE SEQUENCE</scope>
    <source>
        <strain evidence="1">Expedition CK06-06</strain>
    </source>
</reference>
<protein>
    <recommendedName>
        <fullName evidence="2">DUF58 domain-containing protein</fullName>
    </recommendedName>
</protein>
<organism evidence="1">
    <name type="scientific">marine sediment metagenome</name>
    <dbReference type="NCBI Taxonomy" id="412755"/>
    <lineage>
        <taxon>unclassified sequences</taxon>
        <taxon>metagenomes</taxon>
        <taxon>ecological metagenomes</taxon>
    </lineage>
</organism>
<dbReference type="EMBL" id="BARS01035251">
    <property type="protein sequence ID" value="GAG16479.1"/>
    <property type="molecule type" value="Genomic_DNA"/>
</dbReference>
<evidence type="ECO:0008006" key="2">
    <source>
        <dbReference type="Google" id="ProtNLM"/>
    </source>
</evidence>
<comment type="caution">
    <text evidence="1">The sequence shown here is derived from an EMBL/GenBank/DDBJ whole genome shotgun (WGS) entry which is preliminary data.</text>
</comment>